<dbReference type="OrthoDB" id="29072at2759"/>
<feature type="domain" description="Spastin/Vps4 C-terminal" evidence="4">
    <location>
        <begin position="58"/>
        <end position="118"/>
    </location>
</feature>
<dbReference type="GO" id="GO:0016887">
    <property type="term" value="F:ATP hydrolysis activity"/>
    <property type="evidence" value="ECO:0007669"/>
    <property type="project" value="TreeGrafter"/>
</dbReference>
<dbReference type="GO" id="GO:0016197">
    <property type="term" value="P:endosomal transport"/>
    <property type="evidence" value="ECO:0007669"/>
    <property type="project" value="TreeGrafter"/>
</dbReference>
<dbReference type="AlphaFoldDB" id="A0A817WWT6"/>
<keyword evidence="3" id="KW-0067">ATP-binding</keyword>
<dbReference type="Gene3D" id="1.10.8.60">
    <property type="match status" value="1"/>
</dbReference>
<dbReference type="InterPro" id="IPR041569">
    <property type="entry name" value="AAA_lid_3"/>
</dbReference>
<dbReference type="Proteomes" id="UP000663873">
    <property type="component" value="Unassembled WGS sequence"/>
</dbReference>
<dbReference type="EMBL" id="CAJOBP010003550">
    <property type="protein sequence ID" value="CAF4409711.1"/>
    <property type="molecule type" value="Genomic_DNA"/>
</dbReference>
<evidence type="ECO:0000313" key="9">
    <source>
        <dbReference type="Proteomes" id="UP000663873"/>
    </source>
</evidence>
<protein>
    <submittedName>
        <fullName evidence="6">Uncharacterized protein</fullName>
    </submittedName>
</protein>
<dbReference type="Pfam" id="PF09336">
    <property type="entry name" value="Vps4_C"/>
    <property type="match status" value="1"/>
</dbReference>
<accession>A0A817WWT6</accession>
<name>A0A817WWT6_9BILA</name>
<dbReference type="InterPro" id="IPR015415">
    <property type="entry name" value="Spast_Vps4_C"/>
</dbReference>
<comment type="similarity">
    <text evidence="1">Belongs to the AAA ATPase family.</text>
</comment>
<evidence type="ECO:0000256" key="2">
    <source>
        <dbReference type="ARBA" id="ARBA00022741"/>
    </source>
</evidence>
<sequence>MIREHEWMQLAQKSEHYSGADIGVVCREALLRPIRRLGSATHFKRVQNPKPDGPREVWLTCSPGDPYAQALTLDQIKSEELCEPPVTMSDMEAALVTQKPTVGEKDLLLQKKFTEEFGQEGS</sequence>
<organism evidence="6 8">
    <name type="scientific">Rotaria socialis</name>
    <dbReference type="NCBI Taxonomy" id="392032"/>
    <lineage>
        <taxon>Eukaryota</taxon>
        <taxon>Metazoa</taxon>
        <taxon>Spiralia</taxon>
        <taxon>Gnathifera</taxon>
        <taxon>Rotifera</taxon>
        <taxon>Eurotatoria</taxon>
        <taxon>Bdelloidea</taxon>
        <taxon>Philodinida</taxon>
        <taxon>Philodinidae</taxon>
        <taxon>Rotaria</taxon>
    </lineage>
</organism>
<evidence type="ECO:0000256" key="1">
    <source>
        <dbReference type="ARBA" id="ARBA00006914"/>
    </source>
</evidence>
<dbReference type="GO" id="GO:0005524">
    <property type="term" value="F:ATP binding"/>
    <property type="evidence" value="ECO:0007669"/>
    <property type="project" value="UniProtKB-KW"/>
</dbReference>
<dbReference type="PANTHER" id="PTHR23074">
    <property type="entry name" value="AAA DOMAIN-CONTAINING"/>
    <property type="match status" value="1"/>
</dbReference>
<evidence type="ECO:0000313" key="7">
    <source>
        <dbReference type="EMBL" id="CAF4409711.1"/>
    </source>
</evidence>
<evidence type="ECO:0000313" key="6">
    <source>
        <dbReference type="EMBL" id="CAF3360489.1"/>
    </source>
</evidence>
<dbReference type="PANTHER" id="PTHR23074:SF83">
    <property type="entry name" value="VACUOLAR PROTEIN SORTING-ASSOCIATED PROTEIN 4A"/>
    <property type="match status" value="1"/>
</dbReference>
<evidence type="ECO:0000259" key="5">
    <source>
        <dbReference type="Pfam" id="PF17862"/>
    </source>
</evidence>
<keyword evidence="2" id="KW-0547">Nucleotide-binding</keyword>
<dbReference type="EMBL" id="CAJNXB010004153">
    <property type="protein sequence ID" value="CAF3360489.1"/>
    <property type="molecule type" value="Genomic_DNA"/>
</dbReference>
<dbReference type="InterPro" id="IPR050304">
    <property type="entry name" value="MT-severing_AAA_ATPase"/>
</dbReference>
<feature type="domain" description="AAA ATPase AAA+ lid" evidence="5">
    <location>
        <begin position="8"/>
        <end position="42"/>
    </location>
</feature>
<evidence type="ECO:0000259" key="4">
    <source>
        <dbReference type="Pfam" id="PF09336"/>
    </source>
</evidence>
<reference evidence="6" key="1">
    <citation type="submission" date="2021-02" db="EMBL/GenBank/DDBJ databases">
        <authorList>
            <person name="Nowell W R."/>
        </authorList>
    </citation>
    <scope>NUCLEOTIDE SEQUENCE</scope>
</reference>
<evidence type="ECO:0000256" key="3">
    <source>
        <dbReference type="ARBA" id="ARBA00022840"/>
    </source>
</evidence>
<dbReference type="Pfam" id="PF17862">
    <property type="entry name" value="AAA_lid_3"/>
    <property type="match status" value="1"/>
</dbReference>
<gene>
    <name evidence="6" type="ORF">TIS948_LOCUS24126</name>
    <name evidence="7" type="ORF">UJA718_LOCUS19726</name>
</gene>
<evidence type="ECO:0000313" key="8">
    <source>
        <dbReference type="Proteomes" id="UP000663825"/>
    </source>
</evidence>
<proteinExistence type="inferred from homology"/>
<dbReference type="GO" id="GO:0007033">
    <property type="term" value="P:vacuole organization"/>
    <property type="evidence" value="ECO:0007669"/>
    <property type="project" value="TreeGrafter"/>
</dbReference>
<comment type="caution">
    <text evidence="6">The sequence shown here is derived from an EMBL/GenBank/DDBJ whole genome shotgun (WGS) entry which is preliminary data.</text>
</comment>
<dbReference type="Proteomes" id="UP000663825">
    <property type="component" value="Unassembled WGS sequence"/>
</dbReference>
<keyword evidence="9" id="KW-1185">Reference proteome</keyword>